<evidence type="ECO:0000313" key="3">
    <source>
        <dbReference type="EMBL" id="MEL0659248.1"/>
    </source>
</evidence>
<feature type="domain" description="Cell-division protein ZapC C-terminal" evidence="1">
    <location>
        <begin position="89"/>
        <end position="170"/>
    </location>
</feature>
<dbReference type="GO" id="GO:0051301">
    <property type="term" value="P:cell division"/>
    <property type="evidence" value="ECO:0007669"/>
    <property type="project" value="UniProtKB-KW"/>
</dbReference>
<evidence type="ECO:0000313" key="4">
    <source>
        <dbReference type="Proteomes" id="UP001366060"/>
    </source>
</evidence>
<dbReference type="InterPro" id="IPR048372">
    <property type="entry name" value="ZapC_C"/>
</dbReference>
<protein>
    <submittedName>
        <fullName evidence="3">Cell division protein ZapC domain-containing protein</fullName>
    </submittedName>
</protein>
<dbReference type="InterPro" id="IPR048373">
    <property type="entry name" value="ZapC_N"/>
</dbReference>
<reference evidence="3 4" key="1">
    <citation type="submission" date="2024-02" db="EMBL/GenBank/DDBJ databases">
        <title>Bacteria isolated from the canopy kelp, Nereocystis luetkeana.</title>
        <authorList>
            <person name="Pfister C.A."/>
            <person name="Younker I.T."/>
            <person name="Light S.H."/>
        </authorList>
    </citation>
    <scope>NUCLEOTIDE SEQUENCE [LARGE SCALE GENOMIC DNA]</scope>
    <source>
        <strain evidence="3 4">TI.2.07</strain>
    </source>
</reference>
<dbReference type="EMBL" id="JBAKBA010000017">
    <property type="protein sequence ID" value="MEL0659248.1"/>
    <property type="molecule type" value="Genomic_DNA"/>
</dbReference>
<gene>
    <name evidence="3" type="ORF">V6255_08855</name>
</gene>
<dbReference type="RefSeq" id="WP_341627818.1">
    <property type="nucleotide sequence ID" value="NZ_JBAKBA010000017.1"/>
</dbReference>
<proteinExistence type="predicted"/>
<dbReference type="Pfam" id="PF21083">
    <property type="entry name" value="ZapC_N"/>
    <property type="match status" value="1"/>
</dbReference>
<keyword evidence="3" id="KW-0132">Cell division</keyword>
<keyword evidence="4" id="KW-1185">Reference proteome</keyword>
<sequence length="184" mass="21531">MDFIPKAQWQWVFDHQQGKLSVVGLERAIPIVYESNMLRLRESQTLSFTVEDVTRYIELFESESLSHFEEFLRCKIILHLLAIDIFHKPIMPKSWLFQASEESKEQFDNGELAMLITTGELESAKYMVLDQQDNFCLCMLFDESHLFPNGKTFKQFQIIKVTVDKLTPCLQPQAQEWISFQNAG</sequence>
<feature type="domain" description="Cell-division protein ZapC N-terminal" evidence="2">
    <location>
        <begin position="3"/>
        <end position="88"/>
    </location>
</feature>
<dbReference type="Proteomes" id="UP001366060">
    <property type="component" value="Unassembled WGS sequence"/>
</dbReference>
<accession>A0ABU9HBR7</accession>
<name>A0ABU9HBR7_9GAMM</name>
<comment type="caution">
    <text evidence="3">The sequence shown here is derived from an EMBL/GenBank/DDBJ whole genome shotgun (WGS) entry which is preliminary data.</text>
</comment>
<organism evidence="3 4">
    <name type="scientific">Psychromonas arctica</name>
    <dbReference type="NCBI Taxonomy" id="168275"/>
    <lineage>
        <taxon>Bacteria</taxon>
        <taxon>Pseudomonadati</taxon>
        <taxon>Pseudomonadota</taxon>
        <taxon>Gammaproteobacteria</taxon>
        <taxon>Alteromonadales</taxon>
        <taxon>Psychromonadaceae</taxon>
        <taxon>Psychromonas</taxon>
    </lineage>
</organism>
<keyword evidence="3" id="KW-0131">Cell cycle</keyword>
<dbReference type="Pfam" id="PF07126">
    <property type="entry name" value="ZapC_C"/>
    <property type="match status" value="1"/>
</dbReference>
<evidence type="ECO:0000259" key="1">
    <source>
        <dbReference type="Pfam" id="PF07126"/>
    </source>
</evidence>
<evidence type="ECO:0000259" key="2">
    <source>
        <dbReference type="Pfam" id="PF21083"/>
    </source>
</evidence>